<dbReference type="CDD" id="cd07247">
    <property type="entry name" value="SgaA_N_like"/>
    <property type="match status" value="1"/>
</dbReference>
<dbReference type="Gene3D" id="3.10.180.10">
    <property type="entry name" value="2,3-Dihydroxybiphenyl 1,2-Dioxygenase, domain 1"/>
    <property type="match status" value="1"/>
</dbReference>
<dbReference type="EMBL" id="VORU01000016">
    <property type="protein sequence ID" value="TXD68033.1"/>
    <property type="molecule type" value="Genomic_DNA"/>
</dbReference>
<keyword evidence="3" id="KW-1185">Reference proteome</keyword>
<evidence type="ECO:0000313" key="3">
    <source>
        <dbReference type="Proteomes" id="UP000321945"/>
    </source>
</evidence>
<proteinExistence type="predicted"/>
<evidence type="ECO:0000313" key="2">
    <source>
        <dbReference type="EMBL" id="TXD68033.1"/>
    </source>
</evidence>
<dbReference type="OrthoDB" id="9804235at2"/>
<dbReference type="InterPro" id="IPR037523">
    <property type="entry name" value="VOC_core"/>
</dbReference>
<dbReference type="InterPro" id="IPR029068">
    <property type="entry name" value="Glyas_Bleomycin-R_OHBP_Dase"/>
</dbReference>
<dbReference type="InterPro" id="IPR052164">
    <property type="entry name" value="Anthracycline_SecMetBiosynth"/>
</dbReference>
<dbReference type="AlphaFoldDB" id="A0A5C6YLZ5"/>
<protein>
    <submittedName>
        <fullName evidence="2">VOC family protein</fullName>
    </submittedName>
</protein>
<sequence>MGTMSAKPKKTNNKMKDFITWFEIPVLNMERATSFYNQIYGIKMETTEMNEYAMAVFPVTTGIGGALVMGQGCVPSETGSLVYLNGGRNLQPILDKVEKAGGRIIMPKTKISDDAGHFALFIDSEGNKLAINSKN</sequence>
<feature type="domain" description="VOC" evidence="1">
    <location>
        <begin position="18"/>
        <end position="134"/>
    </location>
</feature>
<comment type="caution">
    <text evidence="2">The sequence shown here is derived from an EMBL/GenBank/DDBJ whole genome shotgun (WGS) entry which is preliminary data.</text>
</comment>
<reference evidence="2 3" key="1">
    <citation type="submission" date="2019-08" db="EMBL/GenBank/DDBJ databases">
        <title>Genome of Aequorivita lipolytica Y10-2 (type strain).</title>
        <authorList>
            <person name="Bowman J.P."/>
        </authorList>
    </citation>
    <scope>NUCLEOTIDE SEQUENCE [LARGE SCALE GENOMIC DNA]</scope>
    <source>
        <strain evidence="2 3">Y10-2</strain>
    </source>
</reference>
<organism evidence="2 3">
    <name type="scientific">Aequorivita lipolytica</name>
    <dbReference type="NCBI Taxonomy" id="153267"/>
    <lineage>
        <taxon>Bacteria</taxon>
        <taxon>Pseudomonadati</taxon>
        <taxon>Bacteroidota</taxon>
        <taxon>Flavobacteriia</taxon>
        <taxon>Flavobacteriales</taxon>
        <taxon>Flavobacteriaceae</taxon>
        <taxon>Aequorivita</taxon>
    </lineage>
</organism>
<gene>
    <name evidence="2" type="ORF">ESV24_14070</name>
</gene>
<dbReference type="SUPFAM" id="SSF54593">
    <property type="entry name" value="Glyoxalase/Bleomycin resistance protein/Dihydroxybiphenyl dioxygenase"/>
    <property type="match status" value="1"/>
</dbReference>
<dbReference type="PANTHER" id="PTHR33993:SF2">
    <property type="entry name" value="VOC DOMAIN-CONTAINING PROTEIN"/>
    <property type="match status" value="1"/>
</dbReference>
<dbReference type="PROSITE" id="PS51819">
    <property type="entry name" value="VOC"/>
    <property type="match status" value="1"/>
</dbReference>
<dbReference type="RefSeq" id="WP_111817011.1">
    <property type="nucleotide sequence ID" value="NZ_CBCRZQ010000014.1"/>
</dbReference>
<evidence type="ECO:0000259" key="1">
    <source>
        <dbReference type="PROSITE" id="PS51819"/>
    </source>
</evidence>
<name>A0A5C6YLZ5_9FLAO</name>
<dbReference type="Proteomes" id="UP000321945">
    <property type="component" value="Unassembled WGS sequence"/>
</dbReference>
<dbReference type="PANTHER" id="PTHR33993">
    <property type="entry name" value="GLYOXALASE-RELATED"/>
    <property type="match status" value="1"/>
</dbReference>
<accession>A0A5C6YLZ5</accession>